<dbReference type="RefSeq" id="WP_183949149.1">
    <property type="nucleotide sequence ID" value="NZ_JACHHX010000020.1"/>
</dbReference>
<evidence type="ECO:0000256" key="4">
    <source>
        <dbReference type="ARBA" id="ARBA00023143"/>
    </source>
</evidence>
<feature type="domain" description="Flagellar hook-associated protein 2 C-terminal" evidence="7">
    <location>
        <begin position="220"/>
        <end position="442"/>
    </location>
</feature>
<dbReference type="GO" id="GO:0007155">
    <property type="term" value="P:cell adhesion"/>
    <property type="evidence" value="ECO:0007669"/>
    <property type="project" value="InterPro"/>
</dbReference>
<comment type="function">
    <text evidence="5">Required for morphogenesis and for the elongation of the flagellar filament by facilitating polymerization of the flagellin monomers at the tip of growing filament. Forms a capping structure, which prevents flagellin subunits (transported through the central channel of the flagellum) from leaking out without polymerization at the distal end.</text>
</comment>
<name>A0A7W8DFL0_9GAMM</name>
<dbReference type="GO" id="GO:0071973">
    <property type="term" value="P:bacterial-type flagellum-dependent cell motility"/>
    <property type="evidence" value="ECO:0007669"/>
    <property type="project" value="TreeGrafter"/>
</dbReference>
<proteinExistence type="inferred from homology"/>
<sequence length="458" mass="47346">MAGLTASGVGSGLDIQGLVQQLVAAERAPHALRLNRAEAGAKAKLSALGSLSSAFDALRKALDPLRNQDAFGARTAKSTAEDVFTVSAARNAPLGSYEVEVLSLASAHKLVSGALDEEASLGVGRLLIEVGDKTFEVEIVAGKDSPAEIRDAVNAAAKAAGAKLGATLVRSDDGVHLSLTATETGAANRIRVTRLEGDATLDALVYDPGTLTSLTERNPAADAQVRIDGLLRSATGNRITDAVPGLTIELKKAEPGEISTFTVSADASAVRGAVQAFVNAYNAAVSAMASVTRYNAETREPSALTGDALIRGASSQLRNALSEALGEAAEMGLTASRLGLSTRVDGTLAFDAGKFDAALASDGASIREAFGGDSGLAARLADVVDRFIGRDGAFAGRSAGLNKQLKSVADQREALDRRLESVRARYLAQFTAMDTLIAQLNSTSQFLAQRLAPPRQES</sequence>
<evidence type="ECO:0000313" key="9">
    <source>
        <dbReference type="Proteomes" id="UP000519004"/>
    </source>
</evidence>
<feature type="domain" description="Flagellar hook-associated protein 2 N-terminal" evidence="6">
    <location>
        <begin position="11"/>
        <end position="108"/>
    </location>
</feature>
<protein>
    <recommendedName>
        <fullName evidence="5">Flagellar hook-associated protein 2</fullName>
        <shortName evidence="5">HAP2</shortName>
    </recommendedName>
    <alternativeName>
        <fullName evidence="5">Flagellar cap protein</fullName>
    </alternativeName>
</protein>
<evidence type="ECO:0000256" key="1">
    <source>
        <dbReference type="ARBA" id="ARBA00009764"/>
    </source>
</evidence>
<evidence type="ECO:0000256" key="5">
    <source>
        <dbReference type="RuleBase" id="RU362066"/>
    </source>
</evidence>
<keyword evidence="8" id="KW-0282">Flagellum</keyword>
<dbReference type="InterPro" id="IPR040026">
    <property type="entry name" value="FliD"/>
</dbReference>
<evidence type="ECO:0000256" key="3">
    <source>
        <dbReference type="ARBA" id="ARBA00023054"/>
    </source>
</evidence>
<keyword evidence="5" id="KW-0964">Secreted</keyword>
<keyword evidence="9" id="KW-1185">Reference proteome</keyword>
<evidence type="ECO:0000313" key="8">
    <source>
        <dbReference type="EMBL" id="MBB5016486.1"/>
    </source>
</evidence>
<dbReference type="AlphaFoldDB" id="A0A7W8DFL0"/>
<accession>A0A7W8DFL0</accession>
<dbReference type="Pfam" id="PF07195">
    <property type="entry name" value="FliD_C"/>
    <property type="match status" value="1"/>
</dbReference>
<dbReference type="GO" id="GO:0005576">
    <property type="term" value="C:extracellular region"/>
    <property type="evidence" value="ECO:0007669"/>
    <property type="project" value="UniProtKB-SubCell"/>
</dbReference>
<dbReference type="InterPro" id="IPR003481">
    <property type="entry name" value="FliD_N"/>
</dbReference>
<keyword evidence="8" id="KW-0969">Cilium</keyword>
<dbReference type="GO" id="GO:0009421">
    <property type="term" value="C:bacterial-type flagellum filament cap"/>
    <property type="evidence" value="ECO:0007669"/>
    <property type="project" value="InterPro"/>
</dbReference>
<dbReference type="Proteomes" id="UP000519004">
    <property type="component" value="Unassembled WGS sequence"/>
</dbReference>
<dbReference type="PANTHER" id="PTHR30288:SF0">
    <property type="entry name" value="FLAGELLAR HOOK-ASSOCIATED PROTEIN 2"/>
    <property type="match status" value="1"/>
</dbReference>
<comment type="subcellular location">
    <subcellularLocation>
        <location evidence="5">Secreted</location>
    </subcellularLocation>
    <subcellularLocation>
        <location evidence="5">Bacterial flagellum</location>
    </subcellularLocation>
</comment>
<keyword evidence="3" id="KW-0175">Coiled coil</keyword>
<evidence type="ECO:0000256" key="2">
    <source>
        <dbReference type="ARBA" id="ARBA00011255"/>
    </source>
</evidence>
<dbReference type="Pfam" id="PF02465">
    <property type="entry name" value="FliD_N"/>
    <property type="match status" value="1"/>
</dbReference>
<comment type="caution">
    <text evidence="8">The sequence shown here is derived from an EMBL/GenBank/DDBJ whole genome shotgun (WGS) entry which is preliminary data.</text>
</comment>
<comment type="subunit">
    <text evidence="2 5">Homopentamer.</text>
</comment>
<dbReference type="EMBL" id="JACHHX010000020">
    <property type="protein sequence ID" value="MBB5016486.1"/>
    <property type="molecule type" value="Genomic_DNA"/>
</dbReference>
<evidence type="ECO:0000259" key="7">
    <source>
        <dbReference type="Pfam" id="PF07195"/>
    </source>
</evidence>
<evidence type="ECO:0000259" key="6">
    <source>
        <dbReference type="Pfam" id="PF02465"/>
    </source>
</evidence>
<dbReference type="InterPro" id="IPR010809">
    <property type="entry name" value="FliD_C"/>
</dbReference>
<organism evidence="8 9">
    <name type="scientific">Rehaibacterium terrae</name>
    <dbReference type="NCBI Taxonomy" id="1341696"/>
    <lineage>
        <taxon>Bacteria</taxon>
        <taxon>Pseudomonadati</taxon>
        <taxon>Pseudomonadota</taxon>
        <taxon>Gammaproteobacteria</taxon>
        <taxon>Lysobacterales</taxon>
        <taxon>Lysobacteraceae</taxon>
        <taxon>Rehaibacterium</taxon>
    </lineage>
</organism>
<comment type="similarity">
    <text evidence="1 5">Belongs to the FliD family.</text>
</comment>
<reference evidence="8 9" key="1">
    <citation type="submission" date="2020-08" db="EMBL/GenBank/DDBJ databases">
        <title>Genomic Encyclopedia of Type Strains, Phase IV (KMG-IV): sequencing the most valuable type-strain genomes for metagenomic binning, comparative biology and taxonomic classification.</title>
        <authorList>
            <person name="Goeker M."/>
        </authorList>
    </citation>
    <scope>NUCLEOTIDE SEQUENCE [LARGE SCALE GENOMIC DNA]</scope>
    <source>
        <strain evidence="8 9">DSM 25897</strain>
    </source>
</reference>
<keyword evidence="8" id="KW-0966">Cell projection</keyword>
<keyword evidence="4 5" id="KW-0975">Bacterial flagellum</keyword>
<dbReference type="PANTHER" id="PTHR30288">
    <property type="entry name" value="FLAGELLAR CAP/ASSEMBLY PROTEIN FLID"/>
    <property type="match status" value="1"/>
</dbReference>
<dbReference type="GO" id="GO:0009424">
    <property type="term" value="C:bacterial-type flagellum hook"/>
    <property type="evidence" value="ECO:0007669"/>
    <property type="project" value="UniProtKB-UniRule"/>
</dbReference>
<gene>
    <name evidence="8" type="ORF">HNQ58_002401</name>
</gene>